<name>A0AAD8J700_9APIA</name>
<dbReference type="PANTHER" id="PTHR33240">
    <property type="entry name" value="OS08G0508500 PROTEIN"/>
    <property type="match status" value="1"/>
</dbReference>
<accession>A0AAD8J700</accession>
<dbReference type="AlphaFoldDB" id="A0AAD8J700"/>
<protein>
    <recommendedName>
        <fullName evidence="2">Retrotransposon gag domain-containing protein</fullName>
    </recommendedName>
</protein>
<feature type="compositionally biased region" description="Basic residues" evidence="1">
    <location>
        <begin position="1"/>
        <end position="11"/>
    </location>
</feature>
<dbReference type="InterPro" id="IPR021109">
    <property type="entry name" value="Peptidase_aspartic_dom_sf"/>
</dbReference>
<gene>
    <name evidence="3" type="ORF">POM88_006970</name>
</gene>
<evidence type="ECO:0000313" key="4">
    <source>
        <dbReference type="Proteomes" id="UP001237642"/>
    </source>
</evidence>
<feature type="domain" description="Retrotransposon gag" evidence="2">
    <location>
        <begin position="97"/>
        <end position="188"/>
    </location>
</feature>
<dbReference type="InterPro" id="IPR005162">
    <property type="entry name" value="Retrotrans_gag_dom"/>
</dbReference>
<feature type="region of interest" description="Disordered" evidence="1">
    <location>
        <begin position="1"/>
        <end position="23"/>
    </location>
</feature>
<feature type="region of interest" description="Disordered" evidence="1">
    <location>
        <begin position="532"/>
        <end position="567"/>
    </location>
</feature>
<proteinExistence type="predicted"/>
<dbReference type="CDD" id="cd00303">
    <property type="entry name" value="retropepsin_like"/>
    <property type="match status" value="1"/>
</dbReference>
<dbReference type="PANTHER" id="PTHR33240:SF8">
    <property type="entry name" value="OS03G0439900 PROTEIN"/>
    <property type="match status" value="1"/>
</dbReference>
<dbReference type="Pfam" id="PF03732">
    <property type="entry name" value="Retrotrans_gag"/>
    <property type="match status" value="1"/>
</dbReference>
<feature type="region of interest" description="Disordered" evidence="1">
    <location>
        <begin position="269"/>
        <end position="302"/>
    </location>
</feature>
<comment type="caution">
    <text evidence="3">The sequence shown here is derived from an EMBL/GenBank/DDBJ whole genome shotgun (WGS) entry which is preliminary data.</text>
</comment>
<organism evidence="3 4">
    <name type="scientific">Heracleum sosnowskyi</name>
    <dbReference type="NCBI Taxonomy" id="360622"/>
    <lineage>
        <taxon>Eukaryota</taxon>
        <taxon>Viridiplantae</taxon>
        <taxon>Streptophyta</taxon>
        <taxon>Embryophyta</taxon>
        <taxon>Tracheophyta</taxon>
        <taxon>Spermatophyta</taxon>
        <taxon>Magnoliopsida</taxon>
        <taxon>eudicotyledons</taxon>
        <taxon>Gunneridae</taxon>
        <taxon>Pentapetalae</taxon>
        <taxon>asterids</taxon>
        <taxon>campanulids</taxon>
        <taxon>Apiales</taxon>
        <taxon>Apiaceae</taxon>
        <taxon>Apioideae</taxon>
        <taxon>apioid superclade</taxon>
        <taxon>Tordylieae</taxon>
        <taxon>Tordyliinae</taxon>
        <taxon>Heracleum</taxon>
    </lineage>
</organism>
<dbReference type="EMBL" id="JAUIZM010000002">
    <property type="protein sequence ID" value="KAK1397107.1"/>
    <property type="molecule type" value="Genomic_DNA"/>
</dbReference>
<feature type="compositionally biased region" description="Polar residues" evidence="1">
    <location>
        <begin position="234"/>
        <end position="248"/>
    </location>
</feature>
<evidence type="ECO:0000259" key="2">
    <source>
        <dbReference type="Pfam" id="PF03732"/>
    </source>
</evidence>
<dbReference type="Proteomes" id="UP001237642">
    <property type="component" value="Unassembled WGS sequence"/>
</dbReference>
<sequence>MGRTHEKRRTRAPSLDIVSDDEPPRFELQKKVGQDSGIDIGDTLTPFSYSLEATPRQRNLKHYNFDSFNGLGDPEEQINYFEQIAMIYYYNDLTKCRFFASTLKSGAQRWFSRIPSRSIHNWKQFRESFLRRFRANKTHEMHMCHLETVRQARGEALATYMKRFQEAINNVSNLDEREALTIFRRNLDPDNNERYVLDLIYKEPQSLAAAYSMAARFIKETDVLQAVRMTRQGISPTRIQDPPKNNYNHQDKKFKPNRQINYIQSSQLALPTSTPNSNQSVESGQSKQKLEPRPEPNWTPLNRARADILKEVRDKPFYYPPKPMATGPENRGTGSGKGKNVVNVVLGGSNSPPPSPGSGDEIIMVQTCPEQIISFNKDDFEGLDPNHNEALVVSLDIADNEVKRILIDNGSSVNIIFKHTVDRMQLGSVKMNDCREDPLYGFGNLVPIQGTLYLPVLFGTYPNQVTNIVKFYVINTPSYNVILGRPAQTKLQAITSTPHLKFKFPTPSGIGEVRGDYEMASRCYGQGLVMAETDPKNKRKANPYQKNMSQKKHKFNPRKEPGQKVGE</sequence>
<reference evidence="3" key="1">
    <citation type="submission" date="2023-02" db="EMBL/GenBank/DDBJ databases">
        <title>Genome of toxic invasive species Heracleum sosnowskyi carries increased number of genes despite the absence of recent whole-genome duplications.</title>
        <authorList>
            <person name="Schelkunov M."/>
            <person name="Shtratnikova V."/>
            <person name="Makarenko M."/>
            <person name="Klepikova A."/>
            <person name="Omelchenko D."/>
            <person name="Novikova G."/>
            <person name="Obukhova E."/>
            <person name="Bogdanov V."/>
            <person name="Penin A."/>
            <person name="Logacheva M."/>
        </authorList>
    </citation>
    <scope>NUCLEOTIDE SEQUENCE</scope>
    <source>
        <strain evidence="3">Hsosn_3</strain>
        <tissue evidence="3">Leaf</tissue>
    </source>
</reference>
<dbReference type="Gene3D" id="2.40.70.10">
    <property type="entry name" value="Acid Proteases"/>
    <property type="match status" value="1"/>
</dbReference>
<keyword evidence="4" id="KW-1185">Reference proteome</keyword>
<reference evidence="3" key="2">
    <citation type="submission" date="2023-05" db="EMBL/GenBank/DDBJ databases">
        <authorList>
            <person name="Schelkunov M.I."/>
        </authorList>
    </citation>
    <scope>NUCLEOTIDE SEQUENCE</scope>
    <source>
        <strain evidence="3">Hsosn_3</strain>
        <tissue evidence="3">Leaf</tissue>
    </source>
</reference>
<feature type="region of interest" description="Disordered" evidence="1">
    <location>
        <begin position="234"/>
        <end position="254"/>
    </location>
</feature>
<feature type="region of interest" description="Disordered" evidence="1">
    <location>
        <begin position="317"/>
        <end position="336"/>
    </location>
</feature>
<evidence type="ECO:0000313" key="3">
    <source>
        <dbReference type="EMBL" id="KAK1397107.1"/>
    </source>
</evidence>
<evidence type="ECO:0000256" key="1">
    <source>
        <dbReference type="SAM" id="MobiDB-lite"/>
    </source>
</evidence>
<feature type="compositionally biased region" description="Polar residues" evidence="1">
    <location>
        <begin position="269"/>
        <end position="287"/>
    </location>
</feature>
<feature type="compositionally biased region" description="Basic and acidic residues" evidence="1">
    <location>
        <begin position="557"/>
        <end position="567"/>
    </location>
</feature>